<feature type="compositionally biased region" description="Polar residues" evidence="1">
    <location>
        <begin position="143"/>
        <end position="153"/>
    </location>
</feature>
<dbReference type="EMBL" id="NESQ01000034">
    <property type="protein sequence ID" value="PUU82089.1"/>
    <property type="molecule type" value="Genomic_DNA"/>
</dbReference>
<gene>
    <name evidence="2" type="ORF">B9Z19DRAFT_1075788</name>
</gene>
<feature type="region of interest" description="Disordered" evidence="1">
    <location>
        <begin position="100"/>
        <end position="153"/>
    </location>
</feature>
<sequence>MELLTGLEISSEDPSLIDLDSDLQVNDTTRAPSSSLGFFSDIVGEVEGLLNTQPSQTPSLLDGAMTEDLSLSPDLDGLPLPTPQGFPHLNTQQVVVEAPREDRINEAQLQEPLSDSQHNSQATSIHGEDSAESTVEDVAQGIDSENTDQAASL</sequence>
<evidence type="ECO:0000313" key="3">
    <source>
        <dbReference type="Proteomes" id="UP000244722"/>
    </source>
</evidence>
<comment type="caution">
    <text evidence="2">The sequence shown here is derived from an EMBL/GenBank/DDBJ whole genome shotgun (WGS) entry which is preliminary data.</text>
</comment>
<dbReference type="Proteomes" id="UP000244722">
    <property type="component" value="Unassembled WGS sequence"/>
</dbReference>
<feature type="region of interest" description="Disordered" evidence="1">
    <location>
        <begin position="67"/>
        <end position="87"/>
    </location>
</feature>
<reference evidence="2 3" key="1">
    <citation type="submission" date="2017-04" db="EMBL/GenBank/DDBJ databases">
        <title>Draft genome sequence of Tuber borchii Vittad., a whitish edible truffle.</title>
        <authorList>
            <consortium name="DOE Joint Genome Institute"/>
            <person name="Murat C."/>
            <person name="Kuo A."/>
            <person name="Barry K.W."/>
            <person name="Clum A."/>
            <person name="Dockter R.B."/>
            <person name="Fauchery L."/>
            <person name="Iotti M."/>
            <person name="Kohler A."/>
            <person name="Labutti K."/>
            <person name="Lindquist E.A."/>
            <person name="Lipzen A."/>
            <person name="Ohm R.A."/>
            <person name="Wang M."/>
            <person name="Grigoriev I.V."/>
            <person name="Zambonelli A."/>
            <person name="Martin F.M."/>
        </authorList>
    </citation>
    <scope>NUCLEOTIDE SEQUENCE [LARGE SCALE GENOMIC DNA]</scope>
    <source>
        <strain evidence="2 3">Tbo3840</strain>
    </source>
</reference>
<organism evidence="2 3">
    <name type="scientific">Tuber borchii</name>
    <name type="common">White truffle</name>
    <dbReference type="NCBI Taxonomy" id="42251"/>
    <lineage>
        <taxon>Eukaryota</taxon>
        <taxon>Fungi</taxon>
        <taxon>Dikarya</taxon>
        <taxon>Ascomycota</taxon>
        <taxon>Pezizomycotina</taxon>
        <taxon>Pezizomycetes</taxon>
        <taxon>Pezizales</taxon>
        <taxon>Tuberaceae</taxon>
        <taxon>Tuber</taxon>
    </lineage>
</organism>
<protein>
    <submittedName>
        <fullName evidence="2">Uncharacterized protein</fullName>
    </submittedName>
</protein>
<dbReference type="AlphaFoldDB" id="A0A2T7A2Y6"/>
<keyword evidence="3" id="KW-1185">Reference proteome</keyword>
<dbReference type="OrthoDB" id="5407713at2759"/>
<name>A0A2T7A2Y6_TUBBO</name>
<evidence type="ECO:0000313" key="2">
    <source>
        <dbReference type="EMBL" id="PUU82089.1"/>
    </source>
</evidence>
<feature type="compositionally biased region" description="Low complexity" evidence="1">
    <location>
        <begin position="68"/>
        <end position="79"/>
    </location>
</feature>
<evidence type="ECO:0000256" key="1">
    <source>
        <dbReference type="SAM" id="MobiDB-lite"/>
    </source>
</evidence>
<proteinExistence type="predicted"/>
<accession>A0A2T7A2Y6</accession>
<feature type="compositionally biased region" description="Polar residues" evidence="1">
    <location>
        <begin position="107"/>
        <end position="124"/>
    </location>
</feature>